<keyword evidence="4" id="KW-1185">Reference proteome</keyword>
<feature type="signal peptide" evidence="2">
    <location>
        <begin position="1"/>
        <end position="22"/>
    </location>
</feature>
<organism evidence="3 4">
    <name type="scientific">Hypsibius exemplaris</name>
    <name type="common">Freshwater tardigrade</name>
    <dbReference type="NCBI Taxonomy" id="2072580"/>
    <lineage>
        <taxon>Eukaryota</taxon>
        <taxon>Metazoa</taxon>
        <taxon>Ecdysozoa</taxon>
        <taxon>Tardigrada</taxon>
        <taxon>Eutardigrada</taxon>
        <taxon>Parachela</taxon>
        <taxon>Hypsibioidea</taxon>
        <taxon>Hypsibiidae</taxon>
        <taxon>Hypsibius</taxon>
    </lineage>
</organism>
<dbReference type="EMBL" id="MTYJ01000345">
    <property type="protein sequence ID" value="OWA53783.1"/>
    <property type="molecule type" value="Genomic_DNA"/>
</dbReference>
<gene>
    <name evidence="3" type="ORF">BV898_18204</name>
</gene>
<feature type="chain" id="PRO_5040917694" evidence="2">
    <location>
        <begin position="23"/>
        <end position="138"/>
    </location>
</feature>
<keyword evidence="2" id="KW-0732">Signal</keyword>
<evidence type="ECO:0000313" key="4">
    <source>
        <dbReference type="Proteomes" id="UP000192578"/>
    </source>
</evidence>
<proteinExistence type="predicted"/>
<feature type="region of interest" description="Disordered" evidence="1">
    <location>
        <begin position="56"/>
        <end position="92"/>
    </location>
</feature>
<name>A0A9X6NJK9_HYPEX</name>
<evidence type="ECO:0000256" key="2">
    <source>
        <dbReference type="SAM" id="SignalP"/>
    </source>
</evidence>
<accession>A0A9X6NJK9</accession>
<dbReference type="AlphaFoldDB" id="A0A9X6NJK9"/>
<sequence length="138" mass="15663">MGKARRPLRPSRVLLFATCVSAKFDTSTAGQSIKRALAKTLHTRRCLQPARPLQMNWHFGRVSDPPPPPTNSQRPPRCSTSTESGGSRKDQWIRITPREMVWRIMRNKPFSLENYRSIEESVALAGPGAESPRHQCHF</sequence>
<evidence type="ECO:0000256" key="1">
    <source>
        <dbReference type="SAM" id="MobiDB-lite"/>
    </source>
</evidence>
<evidence type="ECO:0000313" key="3">
    <source>
        <dbReference type="EMBL" id="OWA53783.1"/>
    </source>
</evidence>
<reference evidence="4" key="1">
    <citation type="submission" date="2017-01" db="EMBL/GenBank/DDBJ databases">
        <title>Comparative genomics of anhydrobiosis in the tardigrade Hypsibius dujardini.</title>
        <authorList>
            <person name="Yoshida Y."/>
            <person name="Koutsovoulos G."/>
            <person name="Laetsch D."/>
            <person name="Stevens L."/>
            <person name="Kumar S."/>
            <person name="Horikawa D."/>
            <person name="Ishino K."/>
            <person name="Komine S."/>
            <person name="Tomita M."/>
            <person name="Blaxter M."/>
            <person name="Arakawa K."/>
        </authorList>
    </citation>
    <scope>NUCLEOTIDE SEQUENCE [LARGE SCALE GENOMIC DNA]</scope>
    <source>
        <strain evidence="4">Z151</strain>
    </source>
</reference>
<dbReference type="Proteomes" id="UP000192578">
    <property type="component" value="Unassembled WGS sequence"/>
</dbReference>
<protein>
    <submittedName>
        <fullName evidence="3">Uncharacterized protein</fullName>
    </submittedName>
</protein>
<comment type="caution">
    <text evidence="3">The sequence shown here is derived from an EMBL/GenBank/DDBJ whole genome shotgun (WGS) entry which is preliminary data.</text>
</comment>
<dbReference type="OrthoDB" id="9977282at2759"/>